<evidence type="ECO:0000313" key="2">
    <source>
        <dbReference type="EMBL" id="QNS14919.1"/>
    </source>
</evidence>
<protein>
    <recommendedName>
        <fullName evidence="4">Lipoprotein</fullName>
    </recommendedName>
</protein>
<proteinExistence type="predicted"/>
<sequence length="130" mass="15610">MKIAKLGLTLSLSFILTACALTPEQQAERRAKQVRAEQDLQVQLAKQCDVEAAELMHQQFNPPLSQTEKEEAAFKKRYAEKVNDPMFQACYKMAWQNYKSQLELEEMRWNYEREMYWGGWDSWRYCYYCW</sequence>
<organism evidence="2 3">
    <name type="scientific">Mannheimia bovis</name>
    <dbReference type="NCBI Taxonomy" id="2770636"/>
    <lineage>
        <taxon>Bacteria</taxon>
        <taxon>Pseudomonadati</taxon>
        <taxon>Pseudomonadota</taxon>
        <taxon>Gammaproteobacteria</taxon>
        <taxon>Pasteurellales</taxon>
        <taxon>Pasteurellaceae</taxon>
        <taxon>Mannheimia</taxon>
    </lineage>
</organism>
<dbReference type="AlphaFoldDB" id="A0A7H1C1R4"/>
<dbReference type="EMBL" id="CP061280">
    <property type="protein sequence ID" value="QNS14919.1"/>
    <property type="molecule type" value="Genomic_DNA"/>
</dbReference>
<dbReference type="KEGG" id="mbos:ICJ55_09255"/>
<keyword evidence="1" id="KW-0732">Signal</keyword>
<feature type="signal peptide" evidence="1">
    <location>
        <begin position="1"/>
        <end position="20"/>
    </location>
</feature>
<dbReference type="PROSITE" id="PS51257">
    <property type="entry name" value="PROKAR_LIPOPROTEIN"/>
    <property type="match status" value="1"/>
</dbReference>
<evidence type="ECO:0008006" key="4">
    <source>
        <dbReference type="Google" id="ProtNLM"/>
    </source>
</evidence>
<keyword evidence="3" id="KW-1185">Reference proteome</keyword>
<gene>
    <name evidence="2" type="ORF">ICJ55_09255</name>
</gene>
<name>A0A7H1C1R4_9PAST</name>
<evidence type="ECO:0000313" key="3">
    <source>
        <dbReference type="Proteomes" id="UP000576260"/>
    </source>
</evidence>
<evidence type="ECO:0000256" key="1">
    <source>
        <dbReference type="SAM" id="SignalP"/>
    </source>
</evidence>
<reference evidence="2 3" key="1">
    <citation type="submission" date="2020-09" db="EMBL/GenBank/DDBJ databases">
        <title>Mannheimia bovis sp.nov., isolated from a cow.</title>
        <authorList>
            <person name="Li F."/>
        </authorList>
    </citation>
    <scope>NUCLEOTIDE SEQUENCE [LARGE SCALE GENOMIC DNA]</scope>
    <source>
        <strain evidence="2 3">ZY190616</strain>
    </source>
</reference>
<accession>A0A7H1C1R4</accession>
<dbReference type="RefSeq" id="WP_188156538.1">
    <property type="nucleotide sequence ID" value="NZ_CP061280.1"/>
</dbReference>
<feature type="chain" id="PRO_5028956291" description="Lipoprotein" evidence="1">
    <location>
        <begin position="21"/>
        <end position="130"/>
    </location>
</feature>
<dbReference type="Proteomes" id="UP000576260">
    <property type="component" value="Chromosome"/>
</dbReference>